<evidence type="ECO:0000313" key="5">
    <source>
        <dbReference type="EMBL" id="POA97025.1"/>
    </source>
</evidence>
<gene>
    <name evidence="5" type="ORF">C2134_18910</name>
</gene>
<dbReference type="AlphaFoldDB" id="A0A2K4MJW0"/>
<dbReference type="RefSeq" id="WP_071108560.1">
    <property type="nucleotide sequence ID" value="NZ_PPTF01000085.1"/>
</dbReference>
<evidence type="ECO:0000256" key="1">
    <source>
        <dbReference type="ARBA" id="ARBA00023015"/>
    </source>
</evidence>
<dbReference type="InterPro" id="IPR000835">
    <property type="entry name" value="HTH_MarR-typ"/>
</dbReference>
<reference evidence="5 6" key="1">
    <citation type="submission" date="2018-01" db="EMBL/GenBank/DDBJ databases">
        <title>Genomic Sequence of Chromobacterium MWU13-2610 from wild cranberry bogs within the Cape Cod National Seashore.</title>
        <authorList>
            <person name="O'Hara-Hanley K."/>
            <person name="Soby S."/>
            <person name="Harrison A."/>
        </authorList>
    </citation>
    <scope>NUCLEOTIDE SEQUENCE [LARGE SCALE GENOMIC DNA]</scope>
    <source>
        <strain evidence="5 6">MWU13-2610</strain>
    </source>
</reference>
<feature type="domain" description="HTH marR-type" evidence="4">
    <location>
        <begin position="1"/>
        <end position="135"/>
    </location>
</feature>
<keyword evidence="2" id="KW-0238">DNA-binding</keyword>
<dbReference type="PRINTS" id="PR00598">
    <property type="entry name" value="HTHMARR"/>
</dbReference>
<sequence length="148" mass="17091">MLNFLGHALAHIVNLKRRLLDSRLQGTGITRSQRQILLMLHQSGDCTQKNLLGQLDMDPGQLARTLEGLEKDGYIRRRPWAANRRCMFVEMTEHCRDKLMPGLLAAVDSVDQQLFQGFSPEEQQKMQTMLQRMQTNLSQSQEDKDHDK</sequence>
<dbReference type="SMART" id="SM00347">
    <property type="entry name" value="HTH_MARR"/>
    <property type="match status" value="1"/>
</dbReference>
<organism evidence="5 6">
    <name type="scientific">Chromobacterium sinusclupearum</name>
    <dbReference type="NCBI Taxonomy" id="2077146"/>
    <lineage>
        <taxon>Bacteria</taxon>
        <taxon>Pseudomonadati</taxon>
        <taxon>Pseudomonadota</taxon>
        <taxon>Betaproteobacteria</taxon>
        <taxon>Neisseriales</taxon>
        <taxon>Chromobacteriaceae</taxon>
        <taxon>Chromobacterium</taxon>
    </lineage>
</organism>
<dbReference type="EMBL" id="PPTF01000085">
    <property type="protein sequence ID" value="POA97025.1"/>
    <property type="molecule type" value="Genomic_DNA"/>
</dbReference>
<dbReference type="SUPFAM" id="SSF46785">
    <property type="entry name" value="Winged helix' DNA-binding domain"/>
    <property type="match status" value="1"/>
</dbReference>
<dbReference type="InterPro" id="IPR036388">
    <property type="entry name" value="WH-like_DNA-bd_sf"/>
</dbReference>
<dbReference type="InterPro" id="IPR036390">
    <property type="entry name" value="WH_DNA-bd_sf"/>
</dbReference>
<dbReference type="Gene3D" id="1.10.10.10">
    <property type="entry name" value="Winged helix-like DNA-binding domain superfamily/Winged helix DNA-binding domain"/>
    <property type="match status" value="1"/>
</dbReference>
<dbReference type="PROSITE" id="PS50995">
    <property type="entry name" value="HTH_MARR_2"/>
    <property type="match status" value="1"/>
</dbReference>
<dbReference type="GO" id="GO:0003700">
    <property type="term" value="F:DNA-binding transcription factor activity"/>
    <property type="evidence" value="ECO:0007669"/>
    <property type="project" value="InterPro"/>
</dbReference>
<dbReference type="PANTHER" id="PTHR42756:SF1">
    <property type="entry name" value="TRANSCRIPTIONAL REPRESSOR OF EMRAB OPERON"/>
    <property type="match status" value="1"/>
</dbReference>
<dbReference type="PANTHER" id="PTHR42756">
    <property type="entry name" value="TRANSCRIPTIONAL REGULATOR, MARR"/>
    <property type="match status" value="1"/>
</dbReference>
<evidence type="ECO:0000256" key="3">
    <source>
        <dbReference type="ARBA" id="ARBA00023163"/>
    </source>
</evidence>
<dbReference type="Pfam" id="PF01047">
    <property type="entry name" value="MarR"/>
    <property type="match status" value="1"/>
</dbReference>
<protein>
    <recommendedName>
        <fullName evidence="4">HTH marR-type domain-containing protein</fullName>
    </recommendedName>
</protein>
<evidence type="ECO:0000256" key="2">
    <source>
        <dbReference type="ARBA" id="ARBA00023125"/>
    </source>
</evidence>
<proteinExistence type="predicted"/>
<name>A0A2K4MJW0_9NEIS</name>
<keyword evidence="6" id="KW-1185">Reference proteome</keyword>
<dbReference type="Proteomes" id="UP000236416">
    <property type="component" value="Unassembled WGS sequence"/>
</dbReference>
<evidence type="ECO:0000259" key="4">
    <source>
        <dbReference type="PROSITE" id="PS50995"/>
    </source>
</evidence>
<keyword evidence="3" id="KW-0804">Transcription</keyword>
<accession>A0A2K4MJW0</accession>
<evidence type="ECO:0000313" key="6">
    <source>
        <dbReference type="Proteomes" id="UP000236416"/>
    </source>
</evidence>
<keyword evidence="1" id="KW-0805">Transcription regulation</keyword>
<dbReference type="GO" id="GO:0003677">
    <property type="term" value="F:DNA binding"/>
    <property type="evidence" value="ECO:0007669"/>
    <property type="project" value="UniProtKB-KW"/>
</dbReference>
<comment type="caution">
    <text evidence="5">The sequence shown here is derived from an EMBL/GenBank/DDBJ whole genome shotgun (WGS) entry which is preliminary data.</text>
</comment>